<gene>
    <name evidence="10" type="ORF">PHLCEN_2v11581</name>
</gene>
<evidence type="ECO:0000313" key="10">
    <source>
        <dbReference type="EMBL" id="PSR72588.1"/>
    </source>
</evidence>
<dbReference type="InterPro" id="IPR036388">
    <property type="entry name" value="WH-like_DNA-bd_sf"/>
</dbReference>
<comment type="subunit">
    <text evidence="6">Homotrimer. Homotrimerization increases the affinity of HSF1 to DNA. Interacts with transcriptional coregulator SSA1 on chromatin.</text>
</comment>
<dbReference type="SUPFAM" id="SSF46785">
    <property type="entry name" value="Winged helix' DNA-binding domain"/>
    <property type="match status" value="1"/>
</dbReference>
<dbReference type="FunFam" id="1.10.10.10:FF:000027">
    <property type="entry name" value="Heat shock transcription factor 1"/>
    <property type="match status" value="1"/>
</dbReference>
<accession>A0A2R6NK21</accession>
<dbReference type="InterPro" id="IPR000232">
    <property type="entry name" value="HSF_DNA-bd"/>
</dbReference>
<dbReference type="SMART" id="SM00415">
    <property type="entry name" value="HSF"/>
    <property type="match status" value="1"/>
</dbReference>
<feature type="domain" description="HSF-type DNA-binding" evidence="9">
    <location>
        <begin position="157"/>
        <end position="181"/>
    </location>
</feature>
<keyword evidence="5" id="KW-0539">Nucleus</keyword>
<comment type="similarity">
    <text evidence="7">Belongs to the HSF family.</text>
</comment>
<keyword evidence="4" id="KW-0804">Transcription</keyword>
<evidence type="ECO:0000256" key="4">
    <source>
        <dbReference type="ARBA" id="ARBA00023163"/>
    </source>
</evidence>
<keyword evidence="11" id="KW-1185">Reference proteome</keyword>
<reference evidence="10 11" key="1">
    <citation type="submission" date="2018-02" db="EMBL/GenBank/DDBJ databases">
        <title>Genome sequence of the basidiomycete white-rot fungus Phlebia centrifuga.</title>
        <authorList>
            <person name="Granchi Z."/>
            <person name="Peng M."/>
            <person name="de Vries R.P."/>
            <person name="Hilden K."/>
            <person name="Makela M.R."/>
            <person name="Grigoriev I."/>
            <person name="Riley R."/>
        </authorList>
    </citation>
    <scope>NUCLEOTIDE SEQUENCE [LARGE SCALE GENOMIC DNA]</scope>
    <source>
        <strain evidence="10 11">FBCC195</strain>
    </source>
</reference>
<dbReference type="InterPro" id="IPR036390">
    <property type="entry name" value="WH_DNA-bd_sf"/>
</dbReference>
<feature type="compositionally biased region" description="Polar residues" evidence="8">
    <location>
        <begin position="1"/>
        <end position="30"/>
    </location>
</feature>
<dbReference type="PROSITE" id="PS00434">
    <property type="entry name" value="HSF_DOMAIN"/>
    <property type="match status" value="1"/>
</dbReference>
<dbReference type="Gene3D" id="1.10.10.10">
    <property type="entry name" value="Winged helix-like DNA-binding domain superfamily/Winged helix DNA-binding domain"/>
    <property type="match status" value="1"/>
</dbReference>
<dbReference type="PRINTS" id="PR00056">
    <property type="entry name" value="HSFDOMAIN"/>
</dbReference>
<evidence type="ECO:0000256" key="5">
    <source>
        <dbReference type="ARBA" id="ARBA00023242"/>
    </source>
</evidence>
<comment type="subcellular location">
    <subcellularLocation>
        <location evidence="1">Nucleus</location>
    </subcellularLocation>
</comment>
<keyword evidence="2" id="KW-0805">Transcription regulation</keyword>
<dbReference type="GO" id="GO:0043565">
    <property type="term" value="F:sequence-specific DNA binding"/>
    <property type="evidence" value="ECO:0007669"/>
    <property type="project" value="InterPro"/>
</dbReference>
<dbReference type="STRING" id="98765.A0A2R6NK21"/>
<dbReference type="GO" id="GO:0005634">
    <property type="term" value="C:nucleus"/>
    <property type="evidence" value="ECO:0007669"/>
    <property type="project" value="UniProtKB-SubCell"/>
</dbReference>
<evidence type="ECO:0000256" key="1">
    <source>
        <dbReference type="ARBA" id="ARBA00004123"/>
    </source>
</evidence>
<comment type="caution">
    <text evidence="10">The sequence shown here is derived from an EMBL/GenBank/DDBJ whole genome shotgun (WGS) entry which is preliminary data.</text>
</comment>
<evidence type="ECO:0000256" key="8">
    <source>
        <dbReference type="SAM" id="MobiDB-lite"/>
    </source>
</evidence>
<dbReference type="PANTHER" id="PTHR10015:SF361">
    <property type="entry name" value="TRANSCRIPTION FACTOR SKN7"/>
    <property type="match status" value="1"/>
</dbReference>
<feature type="region of interest" description="Disordered" evidence="8">
    <location>
        <begin position="1"/>
        <end position="53"/>
    </location>
</feature>
<evidence type="ECO:0000256" key="7">
    <source>
        <dbReference type="RuleBase" id="RU004020"/>
    </source>
</evidence>
<dbReference type="Proteomes" id="UP000186601">
    <property type="component" value="Unassembled WGS sequence"/>
</dbReference>
<evidence type="ECO:0000259" key="9">
    <source>
        <dbReference type="PROSITE" id="PS00434"/>
    </source>
</evidence>
<organism evidence="10 11">
    <name type="scientific">Hermanssonia centrifuga</name>
    <dbReference type="NCBI Taxonomy" id="98765"/>
    <lineage>
        <taxon>Eukaryota</taxon>
        <taxon>Fungi</taxon>
        <taxon>Dikarya</taxon>
        <taxon>Basidiomycota</taxon>
        <taxon>Agaricomycotina</taxon>
        <taxon>Agaricomycetes</taxon>
        <taxon>Polyporales</taxon>
        <taxon>Meruliaceae</taxon>
        <taxon>Hermanssonia</taxon>
    </lineage>
</organism>
<name>A0A2R6NK21_9APHY</name>
<dbReference type="PANTHER" id="PTHR10015">
    <property type="entry name" value="HEAT SHOCK TRANSCRIPTION FACTOR"/>
    <property type="match status" value="1"/>
</dbReference>
<evidence type="ECO:0000256" key="6">
    <source>
        <dbReference type="ARBA" id="ARBA00062171"/>
    </source>
</evidence>
<dbReference type="Pfam" id="PF00447">
    <property type="entry name" value="HSF_DNA-bind"/>
    <property type="match status" value="1"/>
</dbReference>
<dbReference type="EMBL" id="MLYV02001153">
    <property type="protein sequence ID" value="PSR72588.1"/>
    <property type="molecule type" value="Genomic_DNA"/>
</dbReference>
<evidence type="ECO:0000256" key="3">
    <source>
        <dbReference type="ARBA" id="ARBA00023125"/>
    </source>
</evidence>
<protein>
    <recommendedName>
        <fullName evidence="9">HSF-type DNA-binding domain-containing protein</fullName>
    </recommendedName>
</protein>
<evidence type="ECO:0000256" key="2">
    <source>
        <dbReference type="ARBA" id="ARBA00023015"/>
    </source>
</evidence>
<dbReference type="AlphaFoldDB" id="A0A2R6NK21"/>
<dbReference type="GO" id="GO:0003700">
    <property type="term" value="F:DNA-binding transcription factor activity"/>
    <property type="evidence" value="ECO:0007669"/>
    <property type="project" value="InterPro"/>
</dbReference>
<sequence>MSSSQLRNTRQRSQSQHLRTPPLSGSSGVDQSPDARDIAQYPTPPTPAYSLPPFSSITADLPIPFSPITWPTEHTDTRDRYLIAPATQRSDPDDEGLDCEALQAYVGFDEGPSSASDFVKKLYRILNDPTLAHIVTWGPRGDCLVVKDAHEFTNNILPGTFKHSNLASFVRQLNKYDFHKVKNEDDTESGERTYIFRHPDFYAGGWDALERIKRKVPVPKASSSATGDSSTSVCNTIDALQEKVDQTAWRQDELTAHIRNLETNYGSVMDSIIDIQGHMNQRDVLVQSLSQYLSSSDK</sequence>
<keyword evidence="3" id="KW-0238">DNA-binding</keyword>
<dbReference type="OrthoDB" id="60033at2759"/>
<evidence type="ECO:0000313" key="11">
    <source>
        <dbReference type="Proteomes" id="UP000186601"/>
    </source>
</evidence>
<proteinExistence type="inferred from homology"/>